<evidence type="ECO:0000256" key="1">
    <source>
        <dbReference type="SAM" id="MobiDB-lite"/>
    </source>
</evidence>
<comment type="caution">
    <text evidence="2">The sequence shown here is derived from an EMBL/GenBank/DDBJ whole genome shotgun (WGS) entry which is preliminary data.</text>
</comment>
<evidence type="ECO:0000313" key="2">
    <source>
        <dbReference type="EMBL" id="KAL0913322.1"/>
    </source>
</evidence>
<protein>
    <submittedName>
        <fullName evidence="2">Uncharacterized protein</fullName>
    </submittedName>
</protein>
<keyword evidence="3" id="KW-1185">Reference proteome</keyword>
<sequence>MEGEWMMDPIKIPWFRHPGSSWSLVYLVRGGSRPNLTEGSLSAAMGFDAIGEHTGAGHNHNIVMPFGGKSPGSEGPEQNFGSLPASPPFRGKLRETGPPATIRDLPNPSAGRIRGTRPKEAHEREGLPSQRASSRGVLPTCWKGKSSVERSWPEKRRMGGSCLHSKRATVVPSDQNVGASDSTRIERRRRRLEEECVLYDILSAVVPKSNGESCNSLLLSFNNNIKLEEQSNAVIKNILKNYNKNIKLEKQSNADFKNMIVVKKRIGKQGTL</sequence>
<feature type="compositionally biased region" description="Basic and acidic residues" evidence="1">
    <location>
        <begin position="117"/>
        <end position="126"/>
    </location>
</feature>
<gene>
    <name evidence="2" type="ORF">M5K25_016773</name>
</gene>
<accession>A0ABD0UKI9</accession>
<feature type="region of interest" description="Disordered" evidence="1">
    <location>
        <begin position="66"/>
        <end position="141"/>
    </location>
</feature>
<proteinExistence type="predicted"/>
<dbReference type="AlphaFoldDB" id="A0ABD0UKI9"/>
<organism evidence="2 3">
    <name type="scientific">Dendrobium thyrsiflorum</name>
    <name type="common">Pinecone-like raceme dendrobium</name>
    <name type="synonym">Orchid</name>
    <dbReference type="NCBI Taxonomy" id="117978"/>
    <lineage>
        <taxon>Eukaryota</taxon>
        <taxon>Viridiplantae</taxon>
        <taxon>Streptophyta</taxon>
        <taxon>Embryophyta</taxon>
        <taxon>Tracheophyta</taxon>
        <taxon>Spermatophyta</taxon>
        <taxon>Magnoliopsida</taxon>
        <taxon>Liliopsida</taxon>
        <taxon>Asparagales</taxon>
        <taxon>Orchidaceae</taxon>
        <taxon>Epidendroideae</taxon>
        <taxon>Malaxideae</taxon>
        <taxon>Dendrobiinae</taxon>
        <taxon>Dendrobium</taxon>
    </lineage>
</organism>
<name>A0ABD0UKI9_DENTH</name>
<dbReference type="Proteomes" id="UP001552299">
    <property type="component" value="Unassembled WGS sequence"/>
</dbReference>
<reference evidence="2 3" key="1">
    <citation type="journal article" date="2024" name="Plant Biotechnol. J.">
        <title>Dendrobium thyrsiflorum genome and its molecular insights into genes involved in important horticultural traits.</title>
        <authorList>
            <person name="Chen B."/>
            <person name="Wang J.Y."/>
            <person name="Zheng P.J."/>
            <person name="Li K.L."/>
            <person name="Liang Y.M."/>
            <person name="Chen X.F."/>
            <person name="Zhang C."/>
            <person name="Zhao X."/>
            <person name="He X."/>
            <person name="Zhang G.Q."/>
            <person name="Liu Z.J."/>
            <person name="Xu Q."/>
        </authorList>
    </citation>
    <scope>NUCLEOTIDE SEQUENCE [LARGE SCALE GENOMIC DNA]</scope>
    <source>
        <strain evidence="2">GZMU011</strain>
    </source>
</reference>
<evidence type="ECO:0000313" key="3">
    <source>
        <dbReference type="Proteomes" id="UP001552299"/>
    </source>
</evidence>
<dbReference type="EMBL" id="JANQDX010000013">
    <property type="protein sequence ID" value="KAL0913322.1"/>
    <property type="molecule type" value="Genomic_DNA"/>
</dbReference>